<dbReference type="SMART" id="SM00086">
    <property type="entry name" value="PAC"/>
    <property type="match status" value="1"/>
</dbReference>
<evidence type="ECO:0000259" key="2">
    <source>
        <dbReference type="PROSITE" id="PS50110"/>
    </source>
</evidence>
<dbReference type="InterPro" id="IPR043128">
    <property type="entry name" value="Rev_trsase/Diguanyl_cyclase"/>
</dbReference>
<evidence type="ECO:0000313" key="7">
    <source>
        <dbReference type="Proteomes" id="UP000183898"/>
    </source>
</evidence>
<feature type="domain" description="EAL" evidence="4">
    <location>
        <begin position="472"/>
        <end position="746"/>
    </location>
</feature>
<protein>
    <submittedName>
        <fullName evidence="6">PAS domain S-box-containing protein/diguanylate cyclase (GGDEF) domain-containing protein</fullName>
    </submittedName>
</protein>
<accession>A0A1H8BZJ8</accession>
<dbReference type="SUPFAM" id="SSF52172">
    <property type="entry name" value="CheY-like"/>
    <property type="match status" value="1"/>
</dbReference>
<gene>
    <name evidence="6" type="ORF">SAMN05216404_101410</name>
</gene>
<dbReference type="PANTHER" id="PTHR44757:SF2">
    <property type="entry name" value="BIOFILM ARCHITECTURE MAINTENANCE PROTEIN MBAA"/>
    <property type="match status" value="1"/>
</dbReference>
<dbReference type="InterPro" id="IPR052155">
    <property type="entry name" value="Biofilm_reg_signaling"/>
</dbReference>
<dbReference type="SUPFAM" id="SSF55073">
    <property type="entry name" value="Nucleotide cyclase"/>
    <property type="match status" value="1"/>
</dbReference>
<keyword evidence="1" id="KW-0597">Phosphoprotein</keyword>
<dbReference type="NCBIfam" id="TIGR00229">
    <property type="entry name" value="sensory_box"/>
    <property type="match status" value="1"/>
</dbReference>
<dbReference type="PROSITE" id="PS50113">
    <property type="entry name" value="PAC"/>
    <property type="match status" value="1"/>
</dbReference>
<evidence type="ECO:0000259" key="3">
    <source>
        <dbReference type="PROSITE" id="PS50113"/>
    </source>
</evidence>
<feature type="domain" description="Response regulatory" evidence="2">
    <location>
        <begin position="11"/>
        <end position="145"/>
    </location>
</feature>
<dbReference type="InterPro" id="IPR001610">
    <property type="entry name" value="PAC"/>
</dbReference>
<dbReference type="PROSITE" id="PS50110">
    <property type="entry name" value="RESPONSE_REGULATORY"/>
    <property type="match status" value="1"/>
</dbReference>
<feature type="modified residue" description="4-aspartylphosphate" evidence="1">
    <location>
        <position position="61"/>
    </location>
</feature>
<dbReference type="RefSeq" id="WP_074743884.1">
    <property type="nucleotide sequence ID" value="NZ_FOCT01000001.1"/>
</dbReference>
<dbReference type="SMART" id="SM00052">
    <property type="entry name" value="EAL"/>
    <property type="match status" value="1"/>
</dbReference>
<dbReference type="InterPro" id="IPR000700">
    <property type="entry name" value="PAS-assoc_C"/>
</dbReference>
<dbReference type="SUPFAM" id="SSF141868">
    <property type="entry name" value="EAL domain-like"/>
    <property type="match status" value="2"/>
</dbReference>
<dbReference type="Pfam" id="PF00072">
    <property type="entry name" value="Response_reg"/>
    <property type="match status" value="1"/>
</dbReference>
<dbReference type="InterPro" id="IPR000160">
    <property type="entry name" value="GGDEF_dom"/>
</dbReference>
<dbReference type="InterPro" id="IPR035919">
    <property type="entry name" value="EAL_sf"/>
</dbReference>
<evidence type="ECO:0000259" key="5">
    <source>
        <dbReference type="PROSITE" id="PS50887"/>
    </source>
</evidence>
<dbReference type="Pfam" id="PF00563">
    <property type="entry name" value="EAL"/>
    <property type="match status" value="1"/>
</dbReference>
<dbReference type="PROSITE" id="PS50887">
    <property type="entry name" value="GGDEF"/>
    <property type="match status" value="1"/>
</dbReference>
<evidence type="ECO:0000313" key="6">
    <source>
        <dbReference type="EMBL" id="SEM88351.1"/>
    </source>
</evidence>
<feature type="domain" description="PAC" evidence="3">
    <location>
        <begin position="247"/>
        <end position="298"/>
    </location>
</feature>
<dbReference type="PANTHER" id="PTHR44757">
    <property type="entry name" value="DIGUANYLATE CYCLASE DGCP"/>
    <property type="match status" value="1"/>
</dbReference>
<organism evidence="6 7">
    <name type="scientific">Nitrosospira multiformis</name>
    <dbReference type="NCBI Taxonomy" id="1231"/>
    <lineage>
        <taxon>Bacteria</taxon>
        <taxon>Pseudomonadati</taxon>
        <taxon>Pseudomonadota</taxon>
        <taxon>Betaproteobacteria</taxon>
        <taxon>Nitrosomonadales</taxon>
        <taxon>Nitrosomonadaceae</taxon>
        <taxon>Nitrosospira</taxon>
    </lineage>
</organism>
<dbReference type="Proteomes" id="UP000183898">
    <property type="component" value="Unassembled WGS sequence"/>
</dbReference>
<dbReference type="EMBL" id="FOCT01000001">
    <property type="protein sequence ID" value="SEM88351.1"/>
    <property type="molecule type" value="Genomic_DNA"/>
</dbReference>
<dbReference type="PROSITE" id="PS50883">
    <property type="entry name" value="EAL"/>
    <property type="match status" value="1"/>
</dbReference>
<dbReference type="AlphaFoldDB" id="A0A1H8BZJ8"/>
<dbReference type="Gene3D" id="3.30.450.20">
    <property type="entry name" value="PAS domain"/>
    <property type="match status" value="1"/>
</dbReference>
<dbReference type="SMART" id="SM00091">
    <property type="entry name" value="PAS"/>
    <property type="match status" value="1"/>
</dbReference>
<dbReference type="InterPro" id="IPR001633">
    <property type="entry name" value="EAL_dom"/>
</dbReference>
<evidence type="ECO:0000256" key="1">
    <source>
        <dbReference type="PROSITE-ProRule" id="PRU00169"/>
    </source>
</evidence>
<evidence type="ECO:0000259" key="4">
    <source>
        <dbReference type="PROSITE" id="PS50883"/>
    </source>
</evidence>
<dbReference type="InterPro" id="IPR001789">
    <property type="entry name" value="Sig_transdc_resp-reg_receiver"/>
</dbReference>
<dbReference type="Gene3D" id="3.30.70.270">
    <property type="match status" value="1"/>
</dbReference>
<dbReference type="CDD" id="cd01948">
    <property type="entry name" value="EAL"/>
    <property type="match status" value="1"/>
</dbReference>
<dbReference type="Gene3D" id="3.40.50.2300">
    <property type="match status" value="1"/>
</dbReference>
<feature type="domain" description="GGDEF" evidence="5">
    <location>
        <begin position="330"/>
        <end position="463"/>
    </location>
</feature>
<dbReference type="SMART" id="SM00267">
    <property type="entry name" value="GGDEF"/>
    <property type="match status" value="1"/>
</dbReference>
<dbReference type="Pfam" id="PF08447">
    <property type="entry name" value="PAS_3"/>
    <property type="match status" value="1"/>
</dbReference>
<dbReference type="InterPro" id="IPR013655">
    <property type="entry name" value="PAS_fold_3"/>
</dbReference>
<dbReference type="InterPro" id="IPR035965">
    <property type="entry name" value="PAS-like_dom_sf"/>
</dbReference>
<reference evidence="6 7" key="1">
    <citation type="submission" date="2016-10" db="EMBL/GenBank/DDBJ databases">
        <authorList>
            <person name="de Groot N.N."/>
        </authorList>
    </citation>
    <scope>NUCLEOTIDE SEQUENCE [LARGE SCALE GENOMIC DNA]</scope>
    <source>
        <strain evidence="6 7">Nl18</strain>
    </source>
</reference>
<dbReference type="CDD" id="cd00130">
    <property type="entry name" value="PAS"/>
    <property type="match status" value="1"/>
</dbReference>
<name>A0A1H8BZJ8_9PROT</name>
<dbReference type="InterPro" id="IPR029787">
    <property type="entry name" value="Nucleotide_cyclase"/>
</dbReference>
<dbReference type="Pfam" id="PF00990">
    <property type="entry name" value="GGDEF"/>
    <property type="match status" value="1"/>
</dbReference>
<dbReference type="Gene3D" id="3.20.20.450">
    <property type="entry name" value="EAL domain"/>
    <property type="match status" value="2"/>
</dbReference>
<sequence>MTSSSDILNARILVVDDRKGNVELLQGMLSSAGYTSITCTMNPREVCDLHRTNRYDLILLDLMMPGMDGFQVMECLREIESQIESEAGYESGLQIQSQGERTALPVLVITAQPQHKERALEAGAKGFITKPFDRLQMLMHVHDVLEIRQLQKQLQKFAVRSKGVPEDKIFPRETGDLFDQLAGNLPQVFWIWDVHDKTFRYINPEWEKMTGQRVGRGDRLETIFEPVHPEDMERVLREAADLPLGGLDHDYRLLLPDMSIRWVHSRTFPIKDSAGVHRIVGVMDDITQRKQADQQLLQVSHYDALTHLPNRVLFYESLRKVIKQSEMNHRIVSVLFLDIDNFKNINDTLGFALGDELLREFSLRLLECLRVTDIVARIGGDEFGCILVSADDLGNAGLVASKIREALRQPFDLQGHQVTVTASIGISVYPIDSVDADTLVKNGDTAMYRSKTAGRDTYRFFTPEMNVRAIEKLDQENALRKALDRDEFVLHYQPKVDLSSGWVTGMEALLRWKRPEHGVVGPLEFIPALEQTGLITQVGAWVIESVCRQIAEWRHAGIGEIPVSVNVSGRQFSRSTLNEDVIRATQANGIQPALLEFELQTERALRENSIDSDLLELELTESSLMTHAKKTVSILQRLKVLGIQISIDDFGTGYSSLSYVKRFPIDVLKIDRSFIQEITTNSADAAITTAIIDMAHSLHVRVVAEGVETAEQFDFLKGRGCDEVQGFYLSPPLPANEISQLLLSGNRRLKPTSCRPNTGESACSP</sequence>
<dbReference type="SMART" id="SM00448">
    <property type="entry name" value="REC"/>
    <property type="match status" value="1"/>
</dbReference>
<dbReference type="InterPro" id="IPR011006">
    <property type="entry name" value="CheY-like_superfamily"/>
</dbReference>
<dbReference type="NCBIfam" id="TIGR00254">
    <property type="entry name" value="GGDEF"/>
    <property type="match status" value="1"/>
</dbReference>
<dbReference type="InterPro" id="IPR000014">
    <property type="entry name" value="PAS"/>
</dbReference>
<dbReference type="SUPFAM" id="SSF55785">
    <property type="entry name" value="PYP-like sensor domain (PAS domain)"/>
    <property type="match status" value="1"/>
</dbReference>
<dbReference type="GO" id="GO:0000160">
    <property type="term" value="P:phosphorelay signal transduction system"/>
    <property type="evidence" value="ECO:0007669"/>
    <property type="project" value="InterPro"/>
</dbReference>
<dbReference type="CDD" id="cd01949">
    <property type="entry name" value="GGDEF"/>
    <property type="match status" value="1"/>
</dbReference>
<proteinExistence type="predicted"/>